<keyword evidence="2" id="KW-1185">Reference proteome</keyword>
<evidence type="ECO:0000313" key="1">
    <source>
        <dbReference type="EMBL" id="AXC13193.1"/>
    </source>
</evidence>
<proteinExistence type="predicted"/>
<gene>
    <name evidence="1" type="ORF">ACPOL_3914</name>
</gene>
<dbReference type="AlphaFoldDB" id="A0A2Z5G1Z5"/>
<dbReference type="Proteomes" id="UP000253606">
    <property type="component" value="Chromosome"/>
</dbReference>
<dbReference type="EMBL" id="CP030840">
    <property type="protein sequence ID" value="AXC13193.1"/>
    <property type="molecule type" value="Genomic_DNA"/>
</dbReference>
<dbReference type="KEGG" id="abas:ACPOL_3914"/>
<accession>A0A2Z5G1Z5</accession>
<evidence type="ECO:0000313" key="2">
    <source>
        <dbReference type="Proteomes" id="UP000253606"/>
    </source>
</evidence>
<reference evidence="1 2" key="1">
    <citation type="journal article" date="2018" name="Front. Microbiol.">
        <title>Hydrolytic Capabilities as a Key to Environmental Success: Chitinolytic and Cellulolytic Acidobacteria From Acidic Sub-arctic Soils and Boreal Peatlands.</title>
        <authorList>
            <person name="Belova S.E."/>
            <person name="Ravin N.V."/>
            <person name="Pankratov T.A."/>
            <person name="Rakitin A.L."/>
            <person name="Ivanova A.A."/>
            <person name="Beletsky A.V."/>
            <person name="Mardanov A.V."/>
            <person name="Sinninghe Damste J.S."/>
            <person name="Dedysh S.N."/>
        </authorList>
    </citation>
    <scope>NUCLEOTIDE SEQUENCE [LARGE SCALE GENOMIC DNA]</scope>
    <source>
        <strain evidence="1 2">SBC82</strain>
    </source>
</reference>
<organism evidence="1 2">
    <name type="scientific">Acidisarcina polymorpha</name>
    <dbReference type="NCBI Taxonomy" id="2211140"/>
    <lineage>
        <taxon>Bacteria</taxon>
        <taxon>Pseudomonadati</taxon>
        <taxon>Acidobacteriota</taxon>
        <taxon>Terriglobia</taxon>
        <taxon>Terriglobales</taxon>
        <taxon>Acidobacteriaceae</taxon>
        <taxon>Acidisarcina</taxon>
    </lineage>
</organism>
<protein>
    <submittedName>
        <fullName evidence="1">Uncharacterized protein</fullName>
    </submittedName>
</protein>
<name>A0A2Z5G1Z5_9BACT</name>
<sequence>MLTEDPQKRTQVLAAVGSHQGHERLRRHTDGNCYAHTAIAHVQAQEAFKRRALLVD</sequence>